<dbReference type="AlphaFoldDB" id="A0A0F9CYS1"/>
<comment type="caution">
    <text evidence="1">The sequence shown here is derived from an EMBL/GenBank/DDBJ whole genome shotgun (WGS) entry which is preliminary data.</text>
</comment>
<organism evidence="1">
    <name type="scientific">marine sediment metagenome</name>
    <dbReference type="NCBI Taxonomy" id="412755"/>
    <lineage>
        <taxon>unclassified sequences</taxon>
        <taxon>metagenomes</taxon>
        <taxon>ecological metagenomes</taxon>
    </lineage>
</organism>
<sequence length="79" mass="8529">MRNVAAIVLHLRDVGDGEINYSGRDAYADTLCGNPVGWDTKDDLAASNCRDCLTIIAERQAKTDEYVAKKAAAKQGEGK</sequence>
<dbReference type="EMBL" id="LAZR01031192">
    <property type="protein sequence ID" value="KKL54459.1"/>
    <property type="molecule type" value="Genomic_DNA"/>
</dbReference>
<accession>A0A0F9CYS1</accession>
<reference evidence="1" key="1">
    <citation type="journal article" date="2015" name="Nature">
        <title>Complex archaea that bridge the gap between prokaryotes and eukaryotes.</title>
        <authorList>
            <person name="Spang A."/>
            <person name="Saw J.H."/>
            <person name="Jorgensen S.L."/>
            <person name="Zaremba-Niedzwiedzka K."/>
            <person name="Martijn J."/>
            <person name="Lind A.E."/>
            <person name="van Eijk R."/>
            <person name="Schleper C."/>
            <person name="Guy L."/>
            <person name="Ettema T.J."/>
        </authorList>
    </citation>
    <scope>NUCLEOTIDE SEQUENCE</scope>
</reference>
<evidence type="ECO:0000313" key="1">
    <source>
        <dbReference type="EMBL" id="KKL54459.1"/>
    </source>
</evidence>
<name>A0A0F9CYS1_9ZZZZ</name>
<proteinExistence type="predicted"/>
<gene>
    <name evidence="1" type="ORF">LCGC14_2265210</name>
</gene>
<protein>
    <submittedName>
        <fullName evidence="1">Uncharacterized protein</fullName>
    </submittedName>
</protein>